<dbReference type="InterPro" id="IPR041726">
    <property type="entry name" value="ACAD10_11_N"/>
</dbReference>
<dbReference type="Proteomes" id="UP001244295">
    <property type="component" value="Unassembled WGS sequence"/>
</dbReference>
<dbReference type="InterPro" id="IPR011009">
    <property type="entry name" value="Kinase-like_dom_sf"/>
</dbReference>
<sequence>MHDDATLIANALQRLAGRLVPGGHVVQAVRRLSGGASQQTWAFDVATGGAGQAQPLVLRRAADASGARALGTAGLTAEAQLIEAARAGGVPVPGVRHVLQPADGLGEGFVMDRIEGETLGRRIVRDERLAGVRRVLARQCGAAMARIHRLPAHQLPPLRTAAARAELDFQIGLHRSHGTARPVFELAFRWLRENAPADVPAPVLVHGDFRNGNLMVGEEGLRAVLDWELAHFGDPMEDLGWMCVRSWRFGHGALPVGGFGTRKQLFEGYTAEGGQVDAERVRWWEVLGTLKWGIVCEAMVHAWLSGRERDVEKAAIGRRASEAESDLLALLAPEEEAA</sequence>
<dbReference type="CDD" id="cd05154">
    <property type="entry name" value="ACAD10_11_N-like"/>
    <property type="match status" value="1"/>
</dbReference>
<reference evidence="2" key="1">
    <citation type="submission" date="2023-07" db="EMBL/GenBank/DDBJ databases">
        <title>Sorghum-associated microbial communities from plants grown in Nebraska, USA.</title>
        <authorList>
            <person name="Schachtman D."/>
        </authorList>
    </citation>
    <scope>NUCLEOTIDE SEQUENCE</scope>
    <source>
        <strain evidence="2">DS2795</strain>
    </source>
</reference>
<name>A0AAW8E3F1_9BURK</name>
<dbReference type="EMBL" id="JAUSRR010000010">
    <property type="protein sequence ID" value="MDP9926256.1"/>
    <property type="molecule type" value="Genomic_DNA"/>
</dbReference>
<dbReference type="InterPro" id="IPR051678">
    <property type="entry name" value="AGP_Transferase"/>
</dbReference>
<organism evidence="2 3">
    <name type="scientific">Variovorax boronicumulans</name>
    <dbReference type="NCBI Taxonomy" id="436515"/>
    <lineage>
        <taxon>Bacteria</taxon>
        <taxon>Pseudomonadati</taxon>
        <taxon>Pseudomonadota</taxon>
        <taxon>Betaproteobacteria</taxon>
        <taxon>Burkholderiales</taxon>
        <taxon>Comamonadaceae</taxon>
        <taxon>Variovorax</taxon>
    </lineage>
</organism>
<dbReference type="PANTHER" id="PTHR21310:SF57">
    <property type="entry name" value="BLR2944 PROTEIN"/>
    <property type="match status" value="1"/>
</dbReference>
<keyword evidence="2" id="KW-0808">Transferase</keyword>
<evidence type="ECO:0000313" key="3">
    <source>
        <dbReference type="Proteomes" id="UP001244295"/>
    </source>
</evidence>
<comment type="caution">
    <text evidence="2">The sequence shown here is derived from an EMBL/GenBank/DDBJ whole genome shotgun (WGS) entry which is preliminary data.</text>
</comment>
<dbReference type="PANTHER" id="PTHR21310">
    <property type="entry name" value="AMINOGLYCOSIDE PHOSPHOTRANSFERASE-RELATED-RELATED"/>
    <property type="match status" value="1"/>
</dbReference>
<gene>
    <name evidence="2" type="ORF">J2W25_005303</name>
</gene>
<keyword evidence="2" id="KW-0418">Kinase</keyword>
<protein>
    <submittedName>
        <fullName evidence="2">Aminoglycoside phosphotransferase (APT) family kinase protein</fullName>
    </submittedName>
</protein>
<dbReference type="AlphaFoldDB" id="A0AAW8E3F1"/>
<dbReference type="InterPro" id="IPR002575">
    <property type="entry name" value="Aminoglycoside_PTrfase"/>
</dbReference>
<dbReference type="Pfam" id="PF01636">
    <property type="entry name" value="APH"/>
    <property type="match status" value="1"/>
</dbReference>
<dbReference type="GO" id="GO:0016301">
    <property type="term" value="F:kinase activity"/>
    <property type="evidence" value="ECO:0007669"/>
    <property type="project" value="UniProtKB-KW"/>
</dbReference>
<evidence type="ECO:0000313" key="2">
    <source>
        <dbReference type="EMBL" id="MDP9926256.1"/>
    </source>
</evidence>
<accession>A0AAW8E3F1</accession>
<feature type="domain" description="Aminoglycoside phosphotransferase" evidence="1">
    <location>
        <begin position="29"/>
        <end position="267"/>
    </location>
</feature>
<dbReference type="Gene3D" id="3.30.200.20">
    <property type="entry name" value="Phosphorylase Kinase, domain 1"/>
    <property type="match status" value="1"/>
</dbReference>
<dbReference type="SUPFAM" id="SSF56112">
    <property type="entry name" value="Protein kinase-like (PK-like)"/>
    <property type="match status" value="1"/>
</dbReference>
<proteinExistence type="predicted"/>
<dbReference type="Gene3D" id="3.90.1200.10">
    <property type="match status" value="1"/>
</dbReference>
<dbReference type="RefSeq" id="WP_307638044.1">
    <property type="nucleotide sequence ID" value="NZ_JAUSRR010000010.1"/>
</dbReference>
<evidence type="ECO:0000259" key="1">
    <source>
        <dbReference type="Pfam" id="PF01636"/>
    </source>
</evidence>